<reference evidence="3" key="1">
    <citation type="submission" date="2016-06" db="EMBL/GenBank/DDBJ databases">
        <title>Parallel loss of symbiosis genes in relatives of nitrogen-fixing non-legume Parasponia.</title>
        <authorList>
            <person name="Van Velzen R."/>
            <person name="Holmer R."/>
            <person name="Bu F."/>
            <person name="Rutten L."/>
            <person name="Van Zeijl A."/>
            <person name="Liu W."/>
            <person name="Santuari L."/>
            <person name="Cao Q."/>
            <person name="Sharma T."/>
            <person name="Shen D."/>
            <person name="Roswanjaya Y."/>
            <person name="Wardhani T."/>
            <person name="Kalhor M.S."/>
            <person name="Jansen J."/>
            <person name="Van den Hoogen J."/>
            <person name="Gungor B."/>
            <person name="Hartog M."/>
            <person name="Hontelez J."/>
            <person name="Verver J."/>
            <person name="Yang W.-C."/>
            <person name="Schijlen E."/>
            <person name="Repin R."/>
            <person name="Schilthuizen M."/>
            <person name="Schranz E."/>
            <person name="Heidstra R."/>
            <person name="Miyata K."/>
            <person name="Fedorova E."/>
            <person name="Kohlen W."/>
            <person name="Bisseling T."/>
            <person name="Smit S."/>
            <person name="Geurts R."/>
        </authorList>
    </citation>
    <scope>NUCLEOTIDE SEQUENCE [LARGE SCALE GENOMIC DNA]</scope>
    <source>
        <strain evidence="3">cv. RG33-2</strain>
    </source>
</reference>
<name>A0A2P5DA88_TREOI</name>
<proteinExistence type="predicted"/>
<dbReference type="AlphaFoldDB" id="A0A2P5DA88"/>
<keyword evidence="3" id="KW-1185">Reference proteome</keyword>
<protein>
    <submittedName>
        <fullName evidence="2">Uncharacterized protein</fullName>
    </submittedName>
</protein>
<dbReference type="InParanoid" id="A0A2P5DA88"/>
<feature type="region of interest" description="Disordered" evidence="1">
    <location>
        <begin position="46"/>
        <end position="80"/>
    </location>
</feature>
<evidence type="ECO:0000313" key="2">
    <source>
        <dbReference type="EMBL" id="PON70192.1"/>
    </source>
</evidence>
<sequence>MKCCGSRMRLARFCTRFPAAGWRNTGGGGAALLHPDVGKLFQPESWPGSAPLAGGRAAQRRCTREEKKKKKKKKERERERDWGKFQGFGEFWGKCDTCHLWADNPSSQNCIIAHFSNFFFI</sequence>
<gene>
    <name evidence="2" type="ORF">TorRG33x02_257420</name>
</gene>
<evidence type="ECO:0000256" key="1">
    <source>
        <dbReference type="SAM" id="MobiDB-lite"/>
    </source>
</evidence>
<comment type="caution">
    <text evidence="2">The sequence shown here is derived from an EMBL/GenBank/DDBJ whole genome shotgun (WGS) entry which is preliminary data.</text>
</comment>
<dbReference type="EMBL" id="JXTC01000284">
    <property type="protein sequence ID" value="PON70192.1"/>
    <property type="molecule type" value="Genomic_DNA"/>
</dbReference>
<dbReference type="Proteomes" id="UP000237000">
    <property type="component" value="Unassembled WGS sequence"/>
</dbReference>
<evidence type="ECO:0000313" key="3">
    <source>
        <dbReference type="Proteomes" id="UP000237000"/>
    </source>
</evidence>
<accession>A0A2P5DA88</accession>
<organism evidence="2 3">
    <name type="scientific">Trema orientale</name>
    <name type="common">Charcoal tree</name>
    <name type="synonym">Celtis orientalis</name>
    <dbReference type="NCBI Taxonomy" id="63057"/>
    <lineage>
        <taxon>Eukaryota</taxon>
        <taxon>Viridiplantae</taxon>
        <taxon>Streptophyta</taxon>
        <taxon>Embryophyta</taxon>
        <taxon>Tracheophyta</taxon>
        <taxon>Spermatophyta</taxon>
        <taxon>Magnoliopsida</taxon>
        <taxon>eudicotyledons</taxon>
        <taxon>Gunneridae</taxon>
        <taxon>Pentapetalae</taxon>
        <taxon>rosids</taxon>
        <taxon>fabids</taxon>
        <taxon>Rosales</taxon>
        <taxon>Cannabaceae</taxon>
        <taxon>Trema</taxon>
    </lineage>
</organism>